<evidence type="ECO:0000313" key="3">
    <source>
        <dbReference type="Proteomes" id="UP000018538"/>
    </source>
</evidence>
<accession>V7PHY2</accession>
<gene>
    <name evidence="2" type="ORF">YYC_04722</name>
</gene>
<dbReference type="Proteomes" id="UP000018538">
    <property type="component" value="Unassembled WGS sequence"/>
</dbReference>
<name>V7PHY2_PLAYE</name>
<evidence type="ECO:0000256" key="1">
    <source>
        <dbReference type="SAM" id="MobiDB-lite"/>
    </source>
</evidence>
<evidence type="ECO:0000313" key="2">
    <source>
        <dbReference type="EMBL" id="ETB57933.1"/>
    </source>
</evidence>
<feature type="compositionally biased region" description="Low complexity" evidence="1">
    <location>
        <begin position="51"/>
        <end position="74"/>
    </location>
</feature>
<reference evidence="2 3" key="1">
    <citation type="submission" date="2013-11" db="EMBL/GenBank/DDBJ databases">
        <title>The Genome Sequence of Plasmodium yoelii 17X.</title>
        <authorList>
            <consortium name="The Broad Institute Genomics Platform"/>
            <consortium name="The Broad Institute Genome Sequencing Center for Infectious Disease"/>
            <person name="Neafsey D."/>
            <person name="Adams J."/>
            <person name="Walker B."/>
            <person name="Young S.K."/>
            <person name="Zeng Q."/>
            <person name="Gargeya S."/>
            <person name="Fitzgerald M."/>
            <person name="Haas B."/>
            <person name="Abouelleil A."/>
            <person name="Alvarado L."/>
            <person name="Chapman S.B."/>
            <person name="Gainer-Dewar J."/>
            <person name="Goldberg J."/>
            <person name="Griggs A."/>
            <person name="Gujja S."/>
            <person name="Hansen M."/>
            <person name="Howarth C."/>
            <person name="Imamovic A."/>
            <person name="Ireland A."/>
            <person name="Larimer J."/>
            <person name="McCowan C."/>
            <person name="Murphy C."/>
            <person name="Pearson M."/>
            <person name="Poon T.W."/>
            <person name="Priest M."/>
            <person name="Roberts A."/>
            <person name="Saif S."/>
            <person name="Shea T."/>
            <person name="Sykes S."/>
            <person name="Wortman J."/>
            <person name="Nusbaum C."/>
            <person name="Birren B."/>
        </authorList>
    </citation>
    <scope>NUCLEOTIDE SEQUENCE [LARGE SCALE GENOMIC DNA]</scope>
    <source>
        <strain evidence="2 3">17X</strain>
    </source>
</reference>
<dbReference type="EMBL" id="KI635795">
    <property type="protein sequence ID" value="ETB57933.1"/>
    <property type="molecule type" value="Genomic_DNA"/>
</dbReference>
<organism evidence="2 3">
    <name type="scientific">Plasmodium yoelii 17X</name>
    <dbReference type="NCBI Taxonomy" id="1323249"/>
    <lineage>
        <taxon>Eukaryota</taxon>
        <taxon>Sar</taxon>
        <taxon>Alveolata</taxon>
        <taxon>Apicomplexa</taxon>
        <taxon>Aconoidasida</taxon>
        <taxon>Haemosporida</taxon>
        <taxon>Plasmodiidae</taxon>
        <taxon>Plasmodium</taxon>
        <taxon>Plasmodium (Vinckeia)</taxon>
    </lineage>
</organism>
<keyword evidence="3" id="KW-1185">Reference proteome</keyword>
<dbReference type="AlphaFoldDB" id="V7PHY2"/>
<proteinExistence type="predicted"/>
<feature type="region of interest" description="Disordered" evidence="1">
    <location>
        <begin position="51"/>
        <end position="76"/>
    </location>
</feature>
<sequence>MKSAGKNLCKYFCRKCNNYIFYNEACELIFKKIYPQYNKIYYNKNELNKKATTTTTNNNNNNNNNNKGNNKGNNDTLETENLKLYDNLYRQIYSNGLCGVNKQRNDFLKKDNVYNMLDFLNNGGIKCTKCNKDNMWYMK</sequence>
<dbReference type="OrthoDB" id="369768at2759"/>
<protein>
    <submittedName>
        <fullName evidence="2">Uncharacterized protein</fullName>
    </submittedName>
</protein>